<evidence type="ECO:0000256" key="6">
    <source>
        <dbReference type="ARBA" id="ARBA00023002"/>
    </source>
</evidence>
<evidence type="ECO:0000256" key="2">
    <source>
        <dbReference type="ARBA" id="ARBA00022630"/>
    </source>
</evidence>
<dbReference type="InterPro" id="IPR008333">
    <property type="entry name" value="Cbr1-like_FAD-bd_dom"/>
</dbReference>
<dbReference type="CDD" id="cd06216">
    <property type="entry name" value="FNR_iron_sulfur_binding_2"/>
    <property type="match status" value="1"/>
</dbReference>
<dbReference type="Proteomes" id="UP000503441">
    <property type="component" value="Chromosome"/>
</dbReference>
<dbReference type="SUPFAM" id="SSF54292">
    <property type="entry name" value="2Fe-2S ferredoxin-like"/>
    <property type="match status" value="1"/>
</dbReference>
<evidence type="ECO:0000256" key="3">
    <source>
        <dbReference type="ARBA" id="ARBA00022714"/>
    </source>
</evidence>
<keyword evidence="8" id="KW-0411">Iron-sulfur</keyword>
<keyword evidence="5" id="KW-0274">FAD</keyword>
<feature type="coiled-coil region" evidence="9">
    <location>
        <begin position="275"/>
        <end position="305"/>
    </location>
</feature>
<dbReference type="InterPro" id="IPR001041">
    <property type="entry name" value="2Fe-2S_ferredoxin-type"/>
</dbReference>
<evidence type="ECO:0000256" key="5">
    <source>
        <dbReference type="ARBA" id="ARBA00022827"/>
    </source>
</evidence>
<dbReference type="EMBL" id="CP049933">
    <property type="protein sequence ID" value="QIM18222.1"/>
    <property type="molecule type" value="Genomic_DNA"/>
</dbReference>
<evidence type="ECO:0000256" key="10">
    <source>
        <dbReference type="SAM" id="MobiDB-lite"/>
    </source>
</evidence>
<accession>A0ABX6JV81</accession>
<dbReference type="PANTHER" id="PTHR47354">
    <property type="entry name" value="NADH OXIDOREDUCTASE HCR"/>
    <property type="match status" value="1"/>
</dbReference>
<sequence>MPWNRALQNAAEADPDSGAARVFQQLHPQEFLAECVETVVEHGDMMTFVFRRADGNPFSFRAGQYLNIAFPVNGDDEDPVDRSYSLSSSPTQPWTFSITVKRDAEGLVSRWAHEHVQPGTVLEVLGPVGAFHLPDRDRRARYLMLAAGSGITPLMSMMRTIHSLPGKIDAILLYHAATPEEFAFAEELQYLAATDPRIRVFTSLGSKNPDHEWQGMSGRLSADMLNRVAPDITGRQVYLCGPAGYLDTAVELLRDVGVDDTGVNLEIFSGDRETRVEYAEEVAMAEKLADEYAEENVEAAEAANLIAEPTEESVDTNPHGASDSAATRASYTTVGSGSLTMSFVRSGLNVRINPGERVLEIAKRAGVRIGVNCQEGMCGSCKSVKLEGEVEMNHQGGIRAREIEAGKFLPCCSTPLSNLVIDA</sequence>
<dbReference type="Pfam" id="PF00970">
    <property type="entry name" value="FAD_binding_6"/>
    <property type="match status" value="1"/>
</dbReference>
<dbReference type="InterPro" id="IPR001433">
    <property type="entry name" value="OxRdtase_FAD/NAD-bd"/>
</dbReference>
<evidence type="ECO:0000259" key="12">
    <source>
        <dbReference type="PROSITE" id="PS51384"/>
    </source>
</evidence>
<dbReference type="InterPro" id="IPR036010">
    <property type="entry name" value="2Fe-2S_ferredoxin-like_sf"/>
</dbReference>
<dbReference type="Gene3D" id="3.40.50.80">
    <property type="entry name" value="Nucleotide-binding domain of ferredoxin-NADP reductase (FNR) module"/>
    <property type="match status" value="1"/>
</dbReference>
<dbReference type="PANTHER" id="PTHR47354:SF6">
    <property type="entry name" value="NADH OXIDOREDUCTASE HCR"/>
    <property type="match status" value="1"/>
</dbReference>
<dbReference type="Pfam" id="PF00111">
    <property type="entry name" value="Fer2"/>
    <property type="match status" value="1"/>
</dbReference>
<name>A0ABX6JV81_9MICO</name>
<dbReference type="InterPro" id="IPR017938">
    <property type="entry name" value="Riboflavin_synthase-like_b-brl"/>
</dbReference>
<dbReference type="InterPro" id="IPR001709">
    <property type="entry name" value="Flavoprot_Pyr_Nucl_cyt_Rdtase"/>
</dbReference>
<feature type="domain" description="FAD-binding FR-type" evidence="12">
    <location>
        <begin position="28"/>
        <end position="134"/>
    </location>
</feature>
<dbReference type="PRINTS" id="PR00410">
    <property type="entry name" value="PHEHYDRXLASE"/>
</dbReference>
<comment type="cofactor">
    <cofactor evidence="1">
        <name>FAD</name>
        <dbReference type="ChEBI" id="CHEBI:57692"/>
    </cofactor>
</comment>
<evidence type="ECO:0000256" key="1">
    <source>
        <dbReference type="ARBA" id="ARBA00001974"/>
    </source>
</evidence>
<dbReference type="InterPro" id="IPR050415">
    <property type="entry name" value="MRET"/>
</dbReference>
<feature type="domain" description="2Fe-2S ferredoxin-type" evidence="11">
    <location>
        <begin position="339"/>
        <end position="423"/>
    </location>
</feature>
<dbReference type="InterPro" id="IPR017927">
    <property type="entry name" value="FAD-bd_FR_type"/>
</dbReference>
<dbReference type="InterPro" id="IPR039261">
    <property type="entry name" value="FNR_nucleotide-bd"/>
</dbReference>
<feature type="region of interest" description="Disordered" evidence="10">
    <location>
        <begin position="308"/>
        <end position="329"/>
    </location>
</feature>
<keyword evidence="9" id="KW-0175">Coiled coil</keyword>
<dbReference type="Gene3D" id="2.40.30.10">
    <property type="entry name" value="Translation factors"/>
    <property type="match status" value="1"/>
</dbReference>
<keyword evidence="6" id="KW-0560">Oxidoreductase</keyword>
<dbReference type="SUPFAM" id="SSF52343">
    <property type="entry name" value="Ferredoxin reductase-like, C-terminal NADP-linked domain"/>
    <property type="match status" value="1"/>
</dbReference>
<proteinExistence type="predicted"/>
<evidence type="ECO:0000313" key="14">
    <source>
        <dbReference type="Proteomes" id="UP000503441"/>
    </source>
</evidence>
<keyword evidence="3" id="KW-0001">2Fe-2S</keyword>
<dbReference type="CDD" id="cd00207">
    <property type="entry name" value="fer2"/>
    <property type="match status" value="1"/>
</dbReference>
<dbReference type="InterPro" id="IPR012675">
    <property type="entry name" value="Beta-grasp_dom_sf"/>
</dbReference>
<keyword evidence="4" id="KW-0479">Metal-binding</keyword>
<protein>
    <submittedName>
        <fullName evidence="13">Ferredoxin reductase</fullName>
    </submittedName>
</protein>
<dbReference type="PROSITE" id="PS51085">
    <property type="entry name" value="2FE2S_FER_2"/>
    <property type="match status" value="1"/>
</dbReference>
<dbReference type="SUPFAM" id="SSF63380">
    <property type="entry name" value="Riboflavin synthase domain-like"/>
    <property type="match status" value="1"/>
</dbReference>
<dbReference type="PROSITE" id="PS51384">
    <property type="entry name" value="FAD_FR"/>
    <property type="match status" value="1"/>
</dbReference>
<evidence type="ECO:0000259" key="11">
    <source>
        <dbReference type="PROSITE" id="PS51085"/>
    </source>
</evidence>
<dbReference type="Gene3D" id="3.10.20.30">
    <property type="match status" value="1"/>
</dbReference>
<dbReference type="PRINTS" id="PR00371">
    <property type="entry name" value="FPNCR"/>
</dbReference>
<evidence type="ECO:0000256" key="9">
    <source>
        <dbReference type="SAM" id="Coils"/>
    </source>
</evidence>
<organism evidence="13 14">
    <name type="scientific">Leucobacter coleopterorum</name>
    <dbReference type="NCBI Taxonomy" id="2714933"/>
    <lineage>
        <taxon>Bacteria</taxon>
        <taxon>Bacillati</taxon>
        <taxon>Actinomycetota</taxon>
        <taxon>Actinomycetes</taxon>
        <taxon>Micrococcales</taxon>
        <taxon>Microbacteriaceae</taxon>
        <taxon>Leucobacter</taxon>
    </lineage>
</organism>
<keyword evidence="14" id="KW-1185">Reference proteome</keyword>
<evidence type="ECO:0000256" key="4">
    <source>
        <dbReference type="ARBA" id="ARBA00022723"/>
    </source>
</evidence>
<reference evidence="13 14" key="1">
    <citation type="submission" date="2020-03" db="EMBL/GenBank/DDBJ databases">
        <title>Leucobacter sp. nov., isolated from beetles.</title>
        <authorList>
            <person name="Hyun D.-W."/>
            <person name="Bae J.-W."/>
        </authorList>
    </citation>
    <scope>NUCLEOTIDE SEQUENCE [LARGE SCALE GENOMIC DNA]</scope>
    <source>
        <strain evidence="13 14">HDW9A</strain>
    </source>
</reference>
<gene>
    <name evidence="13" type="ORF">G7066_05345</name>
</gene>
<dbReference type="InterPro" id="IPR006058">
    <property type="entry name" value="2Fe2S_fd_BS"/>
</dbReference>
<evidence type="ECO:0000256" key="8">
    <source>
        <dbReference type="ARBA" id="ARBA00023014"/>
    </source>
</evidence>
<dbReference type="PROSITE" id="PS00197">
    <property type="entry name" value="2FE2S_FER_1"/>
    <property type="match status" value="1"/>
</dbReference>
<evidence type="ECO:0000256" key="7">
    <source>
        <dbReference type="ARBA" id="ARBA00023004"/>
    </source>
</evidence>
<keyword evidence="7" id="KW-0408">Iron</keyword>
<evidence type="ECO:0000313" key="13">
    <source>
        <dbReference type="EMBL" id="QIM18222.1"/>
    </source>
</evidence>
<dbReference type="Pfam" id="PF00175">
    <property type="entry name" value="NAD_binding_1"/>
    <property type="match status" value="1"/>
</dbReference>
<dbReference type="RefSeq" id="WP_166329598.1">
    <property type="nucleotide sequence ID" value="NZ_CP049933.1"/>
</dbReference>
<keyword evidence="2" id="KW-0285">Flavoprotein</keyword>